<keyword evidence="1" id="KW-0325">Glycoprotein</keyword>
<keyword evidence="2" id="KW-0812">Transmembrane</keyword>
<dbReference type="InterPro" id="IPR050208">
    <property type="entry name" value="MHC_class-I_related"/>
</dbReference>
<reference evidence="3 4" key="1">
    <citation type="journal article" date="2020" name="Nat. Commun.">
        <title>Donkey genomes provide new insights into domestication and selection for coat color.</title>
        <authorList>
            <person name="Wang"/>
            <person name="C."/>
            <person name="Li"/>
            <person name="H."/>
            <person name="Guo"/>
            <person name="Y."/>
            <person name="Huang"/>
            <person name="J."/>
            <person name="Sun"/>
            <person name="Y."/>
            <person name="Min"/>
            <person name="J."/>
            <person name="Wang"/>
            <person name="J."/>
            <person name="Fang"/>
            <person name="X."/>
            <person name="Zhao"/>
            <person name="Z."/>
            <person name="Wang"/>
            <person name="S."/>
            <person name="Zhang"/>
            <person name="Y."/>
            <person name="Liu"/>
            <person name="Q."/>
            <person name="Jiang"/>
            <person name="Q."/>
            <person name="Wang"/>
            <person name="X."/>
            <person name="Guo"/>
            <person name="Y."/>
            <person name="Yang"/>
            <person name="C."/>
            <person name="Wang"/>
            <person name="Y."/>
            <person name="Tian"/>
            <person name="F."/>
            <person name="Zhuang"/>
            <person name="G."/>
            <person name="Fan"/>
            <person name="Y."/>
            <person name="Gao"/>
            <person name="Q."/>
            <person name="Li"/>
            <person name="Y."/>
            <person name="Ju"/>
            <person name="Z."/>
            <person name="Li"/>
            <person name="J."/>
            <person name="Li"/>
            <person name="R."/>
            <person name="Hou"/>
            <person name="M."/>
            <person name="Yang"/>
            <person name="G."/>
            <person name="Liu"/>
            <person name="G."/>
            <person name="Liu"/>
            <person name="W."/>
            <person name="Guo"/>
            <person name="J."/>
            <person name="Pan"/>
            <person name="S."/>
            <person name="Fan"/>
            <person name="G."/>
            <person name="Zhang"/>
            <person name="W."/>
            <person name="Zhang"/>
            <person name="R."/>
            <person name="Yu"/>
            <person name="J."/>
            <person name="Zhang"/>
            <person name="X."/>
            <person name="Yin"/>
            <person name="Q."/>
            <person name="Ji"/>
            <person name="C."/>
            <person name="Jin"/>
            <person name="Y."/>
            <person name="Yue"/>
            <person name="G."/>
            <person name="Liu"/>
            <person name="M."/>
            <person name="Xu"/>
            <person name="J."/>
            <person name="Liu"/>
            <person name="S."/>
            <person name="Jordana"/>
            <person name="J."/>
            <person name="Noce"/>
            <person name="A."/>
            <person name="Amills"/>
            <person name="M."/>
            <person name="Wu"/>
            <person name="D.D."/>
            <person name="Li"/>
            <person name="S."/>
            <person name="Zhou"/>
            <person name="X. and Zhong"/>
            <person name="J."/>
        </authorList>
    </citation>
    <scope>NUCLEOTIDE SEQUENCE [LARGE SCALE GENOMIC DNA]</scope>
</reference>
<keyword evidence="4" id="KW-1185">Reference proteome</keyword>
<dbReference type="AlphaFoldDB" id="A0A9L0JBZ7"/>
<dbReference type="InterPro" id="IPR011162">
    <property type="entry name" value="MHC_I/II-like_Ag-recog"/>
</dbReference>
<accession>A0A9L0JBZ7</accession>
<dbReference type="SUPFAM" id="SSF54452">
    <property type="entry name" value="MHC antigen-recognition domain"/>
    <property type="match status" value="1"/>
</dbReference>
<keyword evidence="2" id="KW-0472">Membrane</keyword>
<gene>
    <name evidence="3" type="primary">LOC106837312</name>
</gene>
<reference evidence="3" key="3">
    <citation type="submission" date="2025-09" db="UniProtKB">
        <authorList>
            <consortium name="Ensembl"/>
        </authorList>
    </citation>
    <scope>IDENTIFICATION</scope>
</reference>
<evidence type="ECO:0000256" key="2">
    <source>
        <dbReference type="SAM" id="Phobius"/>
    </source>
</evidence>
<dbReference type="GO" id="GO:0006955">
    <property type="term" value="P:immune response"/>
    <property type="evidence" value="ECO:0007669"/>
    <property type="project" value="TreeGrafter"/>
</dbReference>
<proteinExistence type="predicted"/>
<organism evidence="3 4">
    <name type="scientific">Equus asinus</name>
    <name type="common">Donkey</name>
    <name type="synonym">Equus africanus asinus</name>
    <dbReference type="NCBI Taxonomy" id="9793"/>
    <lineage>
        <taxon>Eukaryota</taxon>
        <taxon>Metazoa</taxon>
        <taxon>Chordata</taxon>
        <taxon>Craniata</taxon>
        <taxon>Vertebrata</taxon>
        <taxon>Euteleostomi</taxon>
        <taxon>Mammalia</taxon>
        <taxon>Eutheria</taxon>
        <taxon>Laurasiatheria</taxon>
        <taxon>Perissodactyla</taxon>
        <taxon>Equidae</taxon>
        <taxon>Equus</taxon>
    </lineage>
</organism>
<reference evidence="3" key="2">
    <citation type="submission" date="2025-08" db="UniProtKB">
        <authorList>
            <consortium name="Ensembl"/>
        </authorList>
    </citation>
    <scope>IDENTIFICATION</scope>
</reference>
<evidence type="ECO:0000313" key="4">
    <source>
        <dbReference type="Proteomes" id="UP000694387"/>
    </source>
</evidence>
<dbReference type="InterPro" id="IPR037055">
    <property type="entry name" value="MHC_I-like_Ag-recog_sf"/>
</dbReference>
<protein>
    <recommendedName>
        <fullName evidence="5">MHC class I-like antigen recognition-like domain-containing protein</fullName>
    </recommendedName>
</protein>
<evidence type="ECO:0008006" key="5">
    <source>
        <dbReference type="Google" id="ProtNLM"/>
    </source>
</evidence>
<dbReference type="Gene3D" id="3.30.500.10">
    <property type="entry name" value="MHC class I-like antigen recognition-like"/>
    <property type="match status" value="1"/>
</dbReference>
<feature type="transmembrane region" description="Helical" evidence="2">
    <location>
        <begin position="169"/>
        <end position="187"/>
    </location>
</feature>
<evidence type="ECO:0000256" key="1">
    <source>
        <dbReference type="ARBA" id="ARBA00023180"/>
    </source>
</evidence>
<dbReference type="GO" id="GO:0002486">
    <property type="term" value="P:antigen processing and presentation of endogenous peptide antigen via MHC class I via ER pathway, TAP-independent"/>
    <property type="evidence" value="ECO:0007669"/>
    <property type="project" value="TreeGrafter"/>
</dbReference>
<keyword evidence="2" id="KW-1133">Transmembrane helix</keyword>
<dbReference type="PANTHER" id="PTHR16675:SF268">
    <property type="entry name" value="UL16-BINDING PROTEIN 1"/>
    <property type="match status" value="1"/>
</dbReference>
<dbReference type="GO" id="GO:0002476">
    <property type="term" value="P:antigen processing and presentation of endogenous peptide antigen via MHC class Ib"/>
    <property type="evidence" value="ECO:0007669"/>
    <property type="project" value="TreeGrafter"/>
</dbReference>
<evidence type="ECO:0000313" key="3">
    <source>
        <dbReference type="Ensembl" id="ENSEASP00005046750.1"/>
    </source>
</evidence>
<dbReference type="Ensembl" id="ENSEAST00005072137.1">
    <property type="protein sequence ID" value="ENSEASP00005046750.1"/>
    <property type="gene ID" value="ENSEASG00005030806.1"/>
</dbReference>
<dbReference type="GO" id="GO:0001916">
    <property type="term" value="P:positive regulation of T cell mediated cytotoxicity"/>
    <property type="evidence" value="ECO:0007669"/>
    <property type="project" value="TreeGrafter"/>
</dbReference>
<dbReference type="GeneTree" id="ENSGT01120000271825"/>
<dbReference type="PANTHER" id="PTHR16675">
    <property type="entry name" value="MHC CLASS I-RELATED"/>
    <property type="match status" value="1"/>
</dbReference>
<dbReference type="GO" id="GO:0005615">
    <property type="term" value="C:extracellular space"/>
    <property type="evidence" value="ECO:0007669"/>
    <property type="project" value="TreeGrafter"/>
</dbReference>
<name>A0A9L0JBZ7_EQUAS</name>
<dbReference type="GO" id="GO:0009897">
    <property type="term" value="C:external side of plasma membrane"/>
    <property type="evidence" value="ECO:0007669"/>
    <property type="project" value="TreeGrafter"/>
</dbReference>
<sequence length="188" mass="20826">QGQVNGNVFLSYHCGSEKLKPIGPLGLKVNNIDAWERQSEALTDLVEELRKKLLDIKPEIATISDPVTLQGKMLCPYKANGCSSGSWLFEACDSENENCTVFDPGERLLKETLDNDREMSMFLRKISNGDCRSWLEQFLVHWEKLPETTASPTMAPATAQSRAMAITPIAWILLVTVLTSSLLLGLLG</sequence>
<dbReference type="Proteomes" id="UP000694387">
    <property type="component" value="Chromosome 1"/>
</dbReference>